<evidence type="ECO:0008006" key="5">
    <source>
        <dbReference type="Google" id="ProtNLM"/>
    </source>
</evidence>
<dbReference type="SUPFAM" id="SSF82549">
    <property type="entry name" value="DAK1/DegV-like"/>
    <property type="match status" value="1"/>
</dbReference>
<dbReference type="InterPro" id="IPR050270">
    <property type="entry name" value="DegV_domain_contain"/>
</dbReference>
<dbReference type="Gene3D" id="3.40.50.10440">
    <property type="entry name" value="Dihydroxyacetone kinase, domain 1"/>
    <property type="match status" value="1"/>
</dbReference>
<dbReference type="NCBIfam" id="TIGR00762">
    <property type="entry name" value="DegV"/>
    <property type="match status" value="1"/>
</dbReference>
<evidence type="ECO:0000313" key="3">
    <source>
        <dbReference type="EMBL" id="BCN32155.1"/>
    </source>
</evidence>
<accession>A0A7R7ENE3</accession>
<organism evidence="3 4">
    <name type="scientific">Anaeromicropila herbilytica</name>
    <dbReference type="NCBI Taxonomy" id="2785025"/>
    <lineage>
        <taxon>Bacteria</taxon>
        <taxon>Bacillati</taxon>
        <taxon>Bacillota</taxon>
        <taxon>Clostridia</taxon>
        <taxon>Lachnospirales</taxon>
        <taxon>Lachnospiraceae</taxon>
        <taxon>Anaeromicropila</taxon>
    </lineage>
</organism>
<dbReference type="Proteomes" id="UP000595897">
    <property type="component" value="Chromosome"/>
</dbReference>
<dbReference type="Gene3D" id="3.30.1180.10">
    <property type="match status" value="1"/>
</dbReference>
<dbReference type="EMBL" id="AP024169">
    <property type="protein sequence ID" value="BCN32155.1"/>
    <property type="molecule type" value="Genomic_DNA"/>
</dbReference>
<dbReference type="KEGG" id="ahb:bsdtb5_34500"/>
<dbReference type="Gene3D" id="2.20.28.50">
    <property type="entry name" value="degv family protein"/>
    <property type="match status" value="1"/>
</dbReference>
<keyword evidence="2" id="KW-0446">Lipid-binding</keyword>
<dbReference type="RefSeq" id="WP_271713225.1">
    <property type="nucleotide sequence ID" value="NZ_AP024169.1"/>
</dbReference>
<evidence type="ECO:0000256" key="2">
    <source>
        <dbReference type="ARBA" id="ARBA00023121"/>
    </source>
</evidence>
<dbReference type="InterPro" id="IPR003797">
    <property type="entry name" value="DegV"/>
</dbReference>
<protein>
    <recommendedName>
        <fullName evidence="5">DegV family protein</fullName>
    </recommendedName>
</protein>
<dbReference type="InterPro" id="IPR043168">
    <property type="entry name" value="DegV_C"/>
</dbReference>
<dbReference type="GO" id="GO:0008289">
    <property type="term" value="F:lipid binding"/>
    <property type="evidence" value="ECO:0007669"/>
    <property type="project" value="UniProtKB-KW"/>
</dbReference>
<evidence type="ECO:0000256" key="1">
    <source>
        <dbReference type="ARBA" id="ARBA00003238"/>
    </source>
</evidence>
<dbReference type="PANTHER" id="PTHR33434:SF3">
    <property type="entry name" value="DEGV DOMAIN-CONTAINING PROTEIN YITS"/>
    <property type="match status" value="1"/>
</dbReference>
<keyword evidence="4" id="KW-1185">Reference proteome</keyword>
<proteinExistence type="predicted"/>
<dbReference type="PANTHER" id="PTHR33434">
    <property type="entry name" value="DEGV DOMAIN-CONTAINING PROTEIN DR_1986-RELATED"/>
    <property type="match status" value="1"/>
</dbReference>
<reference evidence="3 4" key="1">
    <citation type="submission" date="2020-11" db="EMBL/GenBank/DDBJ databases">
        <title>Draft genome sequencing of a Lachnospiraceae strain isolated from anoxic soil subjected to BSD treatment.</title>
        <authorList>
            <person name="Uek A."/>
            <person name="Tonouchi A."/>
        </authorList>
    </citation>
    <scope>NUCLEOTIDE SEQUENCE [LARGE SCALE GENOMIC DNA]</scope>
    <source>
        <strain evidence="3 4">TB5</strain>
    </source>
</reference>
<name>A0A7R7ENE3_9FIRM</name>
<gene>
    <name evidence="3" type="ORF">bsdtb5_34500</name>
</gene>
<dbReference type="PROSITE" id="PS51482">
    <property type="entry name" value="DEGV"/>
    <property type="match status" value="1"/>
</dbReference>
<dbReference type="AlphaFoldDB" id="A0A7R7ENE3"/>
<sequence>MALKIITDSASDIPKDLAKEYDVEVIPTPVVINEIDYLDGETIYPSEFYNLLRNHVDIKTYHINAYMFKEHFEKYAKNRDSLIYICFSTGIAGTYNAANLAKEELLENYSEFDLTIIDSKCASIGFGLVVYKAAKMLRENAPKQMIIDAIKYHCEHMEHVFTVETLDYLFKGGRLSRSSFVAGGLLDIKPIIKMDDKGALTSVEKVRGRQKSLKRLVEMVGETGDSLSTQVIGLCHGDDEKTLKQVKEMLRTRYGCENFIETYVGCAIGAHTGPGIIGVTYLNSKSPYEHRKA</sequence>
<dbReference type="Pfam" id="PF02645">
    <property type="entry name" value="DegV"/>
    <property type="match status" value="1"/>
</dbReference>
<comment type="function">
    <text evidence="1">May bind long-chain fatty acids, such as palmitate, and may play a role in lipid transport or fatty acid metabolism.</text>
</comment>
<evidence type="ECO:0000313" key="4">
    <source>
        <dbReference type="Proteomes" id="UP000595897"/>
    </source>
</evidence>